<dbReference type="EMBL" id="CAJNBL010000041">
    <property type="protein sequence ID" value="CAE6735320.1"/>
    <property type="molecule type" value="Genomic_DNA"/>
</dbReference>
<dbReference type="AlphaFoldDB" id="A0A916BHQ0"/>
<evidence type="ECO:0000313" key="2">
    <source>
        <dbReference type="Proteomes" id="UP000675882"/>
    </source>
</evidence>
<accession>A0A916BHQ0</accession>
<evidence type="ECO:0000313" key="1">
    <source>
        <dbReference type="EMBL" id="CAE6735320.1"/>
    </source>
</evidence>
<proteinExistence type="predicted"/>
<protein>
    <submittedName>
        <fullName evidence="1">Uncharacterized protein</fullName>
    </submittedName>
</protein>
<keyword evidence="2" id="KW-1185">Reference proteome</keyword>
<gene>
    <name evidence="1" type="ORF">NTGZN8_60107</name>
</gene>
<dbReference type="Proteomes" id="UP000675882">
    <property type="component" value="Unassembled WGS sequence"/>
</dbReference>
<sequence length="39" mass="4485">MHSIFCFFHSLLSDKIFGLTLMFFLRDRMIPGSGMGAFL</sequence>
<comment type="caution">
    <text evidence="1">The sequence shown here is derived from an EMBL/GenBank/DDBJ whole genome shotgun (WGS) entry which is preliminary data.</text>
</comment>
<reference evidence="1" key="1">
    <citation type="submission" date="2021-02" db="EMBL/GenBank/DDBJ databases">
        <authorList>
            <person name="Han P."/>
        </authorList>
    </citation>
    <scope>NUCLEOTIDE SEQUENCE</scope>
    <source>
        <strain evidence="1">Candidatus Nitrotoga sp. ZN8</strain>
    </source>
</reference>
<organism evidence="1 2">
    <name type="scientific">Candidatus Nitrotoga fabula</name>
    <dbReference type="NCBI Taxonomy" id="2182327"/>
    <lineage>
        <taxon>Bacteria</taxon>
        <taxon>Pseudomonadati</taxon>
        <taxon>Pseudomonadota</taxon>
        <taxon>Betaproteobacteria</taxon>
        <taxon>Nitrosomonadales</taxon>
        <taxon>Gallionellaceae</taxon>
        <taxon>Candidatus Nitrotoga</taxon>
    </lineage>
</organism>
<name>A0A916BHQ0_9PROT</name>